<protein>
    <submittedName>
        <fullName evidence="1">Uncharacterized protein</fullName>
    </submittedName>
</protein>
<name>A0A0H2R5K4_9AGAM</name>
<dbReference type="InParanoid" id="A0A0H2R5K4"/>
<gene>
    <name evidence="1" type="ORF">SCHPADRAFT_664030</name>
</gene>
<evidence type="ECO:0000313" key="2">
    <source>
        <dbReference type="Proteomes" id="UP000053477"/>
    </source>
</evidence>
<keyword evidence="2" id="KW-1185">Reference proteome</keyword>
<organism evidence="1 2">
    <name type="scientific">Schizopora paradoxa</name>
    <dbReference type="NCBI Taxonomy" id="27342"/>
    <lineage>
        <taxon>Eukaryota</taxon>
        <taxon>Fungi</taxon>
        <taxon>Dikarya</taxon>
        <taxon>Basidiomycota</taxon>
        <taxon>Agaricomycotina</taxon>
        <taxon>Agaricomycetes</taxon>
        <taxon>Hymenochaetales</taxon>
        <taxon>Schizoporaceae</taxon>
        <taxon>Schizopora</taxon>
    </lineage>
</organism>
<evidence type="ECO:0000313" key="1">
    <source>
        <dbReference type="EMBL" id="KLO07124.1"/>
    </source>
</evidence>
<proteinExistence type="predicted"/>
<sequence>MTNQSRSMFAQVTLPSSTKLNKCFGYHLINFQISCSGGSLTPLEPRISTFYPPRNQSWFYVARHASSATMRHTLFHTRASRNSPTNPPQIPITPPTICLKILSLLTISPRGSVIPDDYDRHTTRILLQLDVQASRQVASYTYFFEQTPAHGLFGDAKIQ</sequence>
<dbReference type="Proteomes" id="UP000053477">
    <property type="component" value="Unassembled WGS sequence"/>
</dbReference>
<dbReference type="AlphaFoldDB" id="A0A0H2R5K4"/>
<dbReference type="EMBL" id="KQ086159">
    <property type="protein sequence ID" value="KLO07124.1"/>
    <property type="molecule type" value="Genomic_DNA"/>
</dbReference>
<accession>A0A0H2R5K4</accession>
<reference evidence="1 2" key="1">
    <citation type="submission" date="2015-04" db="EMBL/GenBank/DDBJ databases">
        <title>Complete genome sequence of Schizopora paradoxa KUC8140, a cosmopolitan wood degrader in East Asia.</title>
        <authorList>
            <consortium name="DOE Joint Genome Institute"/>
            <person name="Min B."/>
            <person name="Park H."/>
            <person name="Jang Y."/>
            <person name="Kim J.-J."/>
            <person name="Kim K.H."/>
            <person name="Pangilinan J."/>
            <person name="Lipzen A."/>
            <person name="Riley R."/>
            <person name="Grigoriev I.V."/>
            <person name="Spatafora J.W."/>
            <person name="Choi I.-G."/>
        </authorList>
    </citation>
    <scope>NUCLEOTIDE SEQUENCE [LARGE SCALE GENOMIC DNA]</scope>
    <source>
        <strain evidence="1 2">KUC8140</strain>
    </source>
</reference>